<gene>
    <name evidence="11" type="ORF">SAMN05660691_02341</name>
</gene>
<evidence type="ECO:0000256" key="3">
    <source>
        <dbReference type="ARBA" id="ARBA00022448"/>
    </source>
</evidence>
<evidence type="ECO:0000256" key="6">
    <source>
        <dbReference type="ARBA" id="ARBA00022989"/>
    </source>
</evidence>
<evidence type="ECO:0000256" key="1">
    <source>
        <dbReference type="ARBA" id="ARBA00004651"/>
    </source>
</evidence>
<keyword evidence="5 8" id="KW-0812">Transmembrane</keyword>
<keyword evidence="12" id="KW-1185">Reference proteome</keyword>
<evidence type="ECO:0000259" key="10">
    <source>
        <dbReference type="Pfam" id="PF12704"/>
    </source>
</evidence>
<feature type="transmembrane region" description="Helical" evidence="8">
    <location>
        <begin position="326"/>
        <end position="357"/>
    </location>
</feature>
<dbReference type="Proteomes" id="UP000199371">
    <property type="component" value="Unassembled WGS sequence"/>
</dbReference>
<dbReference type="InterPro" id="IPR025857">
    <property type="entry name" value="MacB_PCD"/>
</dbReference>
<protein>
    <submittedName>
        <fullName evidence="11">Lipoprotein-releasing system permease protein</fullName>
    </submittedName>
</protein>
<proteinExistence type="inferred from homology"/>
<feature type="transmembrane region" description="Helical" evidence="8">
    <location>
        <begin position="377"/>
        <end position="399"/>
    </location>
</feature>
<dbReference type="RefSeq" id="WP_331161797.1">
    <property type="nucleotide sequence ID" value="NZ_DASWWU010000011.1"/>
</dbReference>
<comment type="similarity">
    <text evidence="2">Belongs to the ABC-4 integral membrane protein family. LolC/E subfamily.</text>
</comment>
<feature type="domain" description="ABC3 transporter permease C-terminal" evidence="9">
    <location>
        <begin position="285"/>
        <end position="409"/>
    </location>
</feature>
<accession>A0A1H6M0N6</accession>
<comment type="subcellular location">
    <subcellularLocation>
        <location evidence="1">Cell membrane</location>
        <topology evidence="1">Multi-pass membrane protein</topology>
    </subcellularLocation>
</comment>
<feature type="transmembrane region" description="Helical" evidence="8">
    <location>
        <begin position="281"/>
        <end position="306"/>
    </location>
</feature>
<keyword evidence="11" id="KW-0449">Lipoprotein</keyword>
<organism evidence="11 12">
    <name type="scientific">Rheinheimera pacifica</name>
    <dbReference type="NCBI Taxonomy" id="173990"/>
    <lineage>
        <taxon>Bacteria</taxon>
        <taxon>Pseudomonadati</taxon>
        <taxon>Pseudomonadota</taxon>
        <taxon>Gammaproteobacteria</taxon>
        <taxon>Chromatiales</taxon>
        <taxon>Chromatiaceae</taxon>
        <taxon>Rheinheimera</taxon>
    </lineage>
</organism>
<dbReference type="InterPro" id="IPR051447">
    <property type="entry name" value="Lipoprotein-release_system"/>
</dbReference>
<evidence type="ECO:0000256" key="8">
    <source>
        <dbReference type="SAM" id="Phobius"/>
    </source>
</evidence>
<reference evidence="12" key="1">
    <citation type="submission" date="2016-10" db="EMBL/GenBank/DDBJ databases">
        <authorList>
            <person name="Varghese N."/>
            <person name="Submissions S."/>
        </authorList>
    </citation>
    <scope>NUCLEOTIDE SEQUENCE [LARGE SCALE GENOMIC DNA]</scope>
    <source>
        <strain evidence="12">DSM 17616</strain>
    </source>
</reference>
<evidence type="ECO:0000259" key="9">
    <source>
        <dbReference type="Pfam" id="PF02687"/>
    </source>
</evidence>
<feature type="transmembrane region" description="Helical" evidence="8">
    <location>
        <begin position="42"/>
        <end position="65"/>
    </location>
</feature>
<dbReference type="GO" id="GO:0044874">
    <property type="term" value="P:lipoprotein localization to outer membrane"/>
    <property type="evidence" value="ECO:0007669"/>
    <property type="project" value="TreeGrafter"/>
</dbReference>
<keyword evidence="3" id="KW-0813">Transport</keyword>
<dbReference type="Pfam" id="PF12704">
    <property type="entry name" value="MacB_PCD"/>
    <property type="match status" value="1"/>
</dbReference>
<feature type="domain" description="MacB-like periplasmic core" evidence="10">
    <location>
        <begin position="44"/>
        <end position="255"/>
    </location>
</feature>
<keyword evidence="6 8" id="KW-1133">Transmembrane helix</keyword>
<dbReference type="InterPro" id="IPR003838">
    <property type="entry name" value="ABC3_permease_C"/>
</dbReference>
<dbReference type="AlphaFoldDB" id="A0A1H6M0N6"/>
<keyword evidence="4" id="KW-1003">Cell membrane</keyword>
<dbReference type="PANTHER" id="PTHR30489">
    <property type="entry name" value="LIPOPROTEIN-RELEASING SYSTEM TRANSMEMBRANE PROTEIN LOLE"/>
    <property type="match status" value="1"/>
</dbReference>
<evidence type="ECO:0000256" key="4">
    <source>
        <dbReference type="ARBA" id="ARBA00022475"/>
    </source>
</evidence>
<dbReference type="NCBIfam" id="TIGR02212">
    <property type="entry name" value="lolCE"/>
    <property type="match status" value="1"/>
</dbReference>
<dbReference type="EMBL" id="FNXF01000008">
    <property type="protein sequence ID" value="SEH94707.1"/>
    <property type="molecule type" value="Genomic_DNA"/>
</dbReference>
<sequence>MIDATLPSNAGLVLNIRMQLPVSLLIGLRYSQSRKGNAFISFITLFSVAGIFLGVMALTIVSSVMNGFEGELKKRILGVIPHLVVTTPASSPQHWQQRLLADTAVLQINPFLQAEALVQSPRQLTAVLLQGVTAEALPAFMQQALLVGNWQDFASQRYSVVLGRGLAEQLEVSVGDPVRFMLPQAGSYTPMGWVPRQRLFTVSGILETGSDVDKLIAVTALDDLTRLLSAGGKDQQWRVTLKEPFAAPALGAQLAAESGLKVQDWRQSHGKLFAAVAMEKAMMWLMLLLIVAVAAFNIVSALVMMVTDKQAEIAILKTLGMTDRQLFTIFAVQGISNGLAGAVSGAVAGVLLCWQLNPLLHLFGLSVAPGVELPVDIQAGQILLILLSALALTLMAVWYPAKRAVAINPADILRDE</sequence>
<name>A0A1H6M0N6_9GAMM</name>
<keyword evidence="7 8" id="KW-0472">Membrane</keyword>
<dbReference type="PANTHER" id="PTHR30489:SF8">
    <property type="entry name" value="LIPOPROTEIN-RELEASING SYSTEM TRANSMEMBRANE PROTEIN LOLC"/>
    <property type="match status" value="1"/>
</dbReference>
<dbReference type="GO" id="GO:0042953">
    <property type="term" value="P:lipoprotein transport"/>
    <property type="evidence" value="ECO:0007669"/>
    <property type="project" value="InterPro"/>
</dbReference>
<dbReference type="STRING" id="173990.SAMN05660691_02341"/>
<evidence type="ECO:0000256" key="5">
    <source>
        <dbReference type="ARBA" id="ARBA00022692"/>
    </source>
</evidence>
<dbReference type="GO" id="GO:0098797">
    <property type="term" value="C:plasma membrane protein complex"/>
    <property type="evidence" value="ECO:0007669"/>
    <property type="project" value="TreeGrafter"/>
</dbReference>
<evidence type="ECO:0000256" key="7">
    <source>
        <dbReference type="ARBA" id="ARBA00023136"/>
    </source>
</evidence>
<evidence type="ECO:0000256" key="2">
    <source>
        <dbReference type="ARBA" id="ARBA00005236"/>
    </source>
</evidence>
<dbReference type="InterPro" id="IPR011925">
    <property type="entry name" value="LolCE_TM"/>
</dbReference>
<evidence type="ECO:0000313" key="12">
    <source>
        <dbReference type="Proteomes" id="UP000199371"/>
    </source>
</evidence>
<evidence type="ECO:0000313" key="11">
    <source>
        <dbReference type="EMBL" id="SEH94707.1"/>
    </source>
</evidence>
<dbReference type="Pfam" id="PF02687">
    <property type="entry name" value="FtsX"/>
    <property type="match status" value="1"/>
</dbReference>